<dbReference type="AlphaFoldDB" id="A0A9Q0EL25"/>
<dbReference type="EMBL" id="JANIIK010000039">
    <property type="protein sequence ID" value="KAJ3609074.1"/>
    <property type="molecule type" value="Genomic_DNA"/>
</dbReference>
<organism evidence="2 3">
    <name type="scientific">Muraenolepis orangiensis</name>
    <name type="common">Patagonian moray cod</name>
    <dbReference type="NCBI Taxonomy" id="630683"/>
    <lineage>
        <taxon>Eukaryota</taxon>
        <taxon>Metazoa</taxon>
        <taxon>Chordata</taxon>
        <taxon>Craniata</taxon>
        <taxon>Vertebrata</taxon>
        <taxon>Euteleostomi</taxon>
        <taxon>Actinopterygii</taxon>
        <taxon>Neopterygii</taxon>
        <taxon>Teleostei</taxon>
        <taxon>Neoteleostei</taxon>
        <taxon>Acanthomorphata</taxon>
        <taxon>Zeiogadaria</taxon>
        <taxon>Gadariae</taxon>
        <taxon>Gadiformes</taxon>
        <taxon>Muraenolepidoidei</taxon>
        <taxon>Muraenolepididae</taxon>
        <taxon>Muraenolepis</taxon>
    </lineage>
</organism>
<sequence>QRQQLLSERQVFHAEQLKHAEMKAGQQREQQAFTTQPSGLDLRPRTERL</sequence>
<protein>
    <submittedName>
        <fullName evidence="2">Uncharacterized protein</fullName>
    </submittedName>
</protein>
<feature type="compositionally biased region" description="Polar residues" evidence="1">
    <location>
        <begin position="27"/>
        <end position="38"/>
    </location>
</feature>
<comment type="caution">
    <text evidence="2">The sequence shown here is derived from an EMBL/GenBank/DDBJ whole genome shotgun (WGS) entry which is preliminary data.</text>
</comment>
<dbReference type="Proteomes" id="UP001148018">
    <property type="component" value="Unassembled WGS sequence"/>
</dbReference>
<name>A0A9Q0EL25_9TELE</name>
<proteinExistence type="predicted"/>
<evidence type="ECO:0000313" key="2">
    <source>
        <dbReference type="EMBL" id="KAJ3609074.1"/>
    </source>
</evidence>
<evidence type="ECO:0000256" key="1">
    <source>
        <dbReference type="SAM" id="MobiDB-lite"/>
    </source>
</evidence>
<evidence type="ECO:0000313" key="3">
    <source>
        <dbReference type="Proteomes" id="UP001148018"/>
    </source>
</evidence>
<reference evidence="2" key="1">
    <citation type="submission" date="2022-07" db="EMBL/GenBank/DDBJ databases">
        <title>Chromosome-level genome of Muraenolepis orangiensis.</title>
        <authorList>
            <person name="Kim J."/>
        </authorList>
    </citation>
    <scope>NUCLEOTIDE SEQUENCE</scope>
    <source>
        <strain evidence="2">KU_S4_2022</strain>
        <tissue evidence="2">Muscle</tissue>
    </source>
</reference>
<feature type="region of interest" description="Disordered" evidence="1">
    <location>
        <begin position="21"/>
        <end position="49"/>
    </location>
</feature>
<feature type="non-terminal residue" evidence="2">
    <location>
        <position position="1"/>
    </location>
</feature>
<gene>
    <name evidence="2" type="ORF">NHX12_023601</name>
</gene>
<accession>A0A9Q0EL25</accession>
<keyword evidence="3" id="KW-1185">Reference proteome</keyword>